<name>A0A023D374_ACIMT</name>
<dbReference type="GO" id="GO:0005506">
    <property type="term" value="F:iron ion binding"/>
    <property type="evidence" value="ECO:0007669"/>
    <property type="project" value="InterPro"/>
</dbReference>
<evidence type="ECO:0000256" key="8">
    <source>
        <dbReference type="ARBA" id="ARBA00023136"/>
    </source>
</evidence>
<dbReference type="InterPro" id="IPR051459">
    <property type="entry name" value="Cytochrome_c-type_DH"/>
</dbReference>
<comment type="caution">
    <text evidence="13">The sequence shown here is derived from an EMBL/GenBank/DDBJ whole genome shotgun (WGS) entry which is preliminary data.</text>
</comment>
<dbReference type="GO" id="GO:0016614">
    <property type="term" value="F:oxidoreductase activity, acting on CH-OH group of donors"/>
    <property type="evidence" value="ECO:0007669"/>
    <property type="project" value="InterPro"/>
</dbReference>
<keyword evidence="7 10" id="KW-0408">Iron</keyword>
<feature type="binding site" description="axial binding residue" evidence="10">
    <location>
        <position position="220"/>
    </location>
    <ligand>
        <name>heme c</name>
        <dbReference type="ChEBI" id="CHEBI:61717"/>
        <label>2</label>
    </ligand>
    <ligandPart>
        <name>Fe</name>
        <dbReference type="ChEBI" id="CHEBI:18248"/>
    </ligandPart>
</feature>
<accession>A0A023D374</accession>
<dbReference type="PROSITE" id="PS51007">
    <property type="entry name" value="CYTC"/>
    <property type="match status" value="3"/>
</dbReference>
<dbReference type="GO" id="GO:0009055">
    <property type="term" value="F:electron transfer activity"/>
    <property type="evidence" value="ECO:0007669"/>
    <property type="project" value="InterPro"/>
</dbReference>
<protein>
    <submittedName>
        <fullName evidence="13">Alcohol dehydrogenase cytochrome c</fullName>
    </submittedName>
</protein>
<dbReference type="PANTHER" id="PTHR35008">
    <property type="entry name" value="BLL4482 PROTEIN-RELATED"/>
    <property type="match status" value="1"/>
</dbReference>
<evidence type="ECO:0000256" key="10">
    <source>
        <dbReference type="PIRSR" id="PIRSR000018-51"/>
    </source>
</evidence>
<keyword evidence="8" id="KW-0472">Membrane</keyword>
<reference evidence="14" key="1">
    <citation type="journal article" date="2014" name="FEMS Microbiol. Lett.">
        <title>Draft Genomic DNA Sequence of the Facultatively Methylotrophic Bacterium Acidomonas methanolica type strain MB58.</title>
        <authorList>
            <person name="Higashiura N."/>
            <person name="Hadano H."/>
            <person name="Hirakawa H."/>
            <person name="Matsutani M."/>
            <person name="Takabe S."/>
            <person name="Matsushita K."/>
            <person name="Azuma Y."/>
        </authorList>
    </citation>
    <scope>NUCLEOTIDE SEQUENCE [LARGE SCALE GENOMIC DNA]</scope>
    <source>
        <strain evidence="14">MB58</strain>
    </source>
</reference>
<feature type="binding site" description="covalent" evidence="9">
    <location>
        <position position="356"/>
    </location>
    <ligand>
        <name>heme c</name>
        <dbReference type="ChEBI" id="CHEBI:61717"/>
        <label>3</label>
    </ligand>
</feature>
<keyword evidence="6" id="KW-0677">Repeat</keyword>
<evidence type="ECO:0000256" key="4">
    <source>
        <dbReference type="ARBA" id="ARBA00022723"/>
    </source>
</evidence>
<keyword evidence="2" id="KW-1003">Cell membrane</keyword>
<evidence type="ECO:0000259" key="12">
    <source>
        <dbReference type="PROSITE" id="PS51007"/>
    </source>
</evidence>
<organism evidence="13 14">
    <name type="scientific">Acidomonas methanolica NBRC 104435</name>
    <dbReference type="NCBI Taxonomy" id="1231351"/>
    <lineage>
        <taxon>Bacteria</taxon>
        <taxon>Pseudomonadati</taxon>
        <taxon>Pseudomonadota</taxon>
        <taxon>Alphaproteobacteria</taxon>
        <taxon>Acetobacterales</taxon>
        <taxon>Acetobacteraceae</taxon>
        <taxon>Acidomonas</taxon>
    </lineage>
</organism>
<feature type="signal peptide" evidence="11">
    <location>
        <begin position="1"/>
        <end position="47"/>
    </location>
</feature>
<dbReference type="Proteomes" id="UP000019760">
    <property type="component" value="Unassembled WGS sequence"/>
</dbReference>
<feature type="binding site" description="covalent" evidence="9">
    <location>
        <position position="69"/>
    </location>
    <ligand>
        <name>heme c</name>
        <dbReference type="ChEBI" id="CHEBI:61717"/>
        <label>1</label>
    </ligand>
</feature>
<feature type="domain" description="Cytochrome c" evidence="12">
    <location>
        <begin position="340"/>
        <end position="433"/>
    </location>
</feature>
<evidence type="ECO:0000313" key="14">
    <source>
        <dbReference type="Proteomes" id="UP000019760"/>
    </source>
</evidence>
<evidence type="ECO:0000256" key="3">
    <source>
        <dbReference type="ARBA" id="ARBA00022617"/>
    </source>
</evidence>
<dbReference type="InterPro" id="IPR009056">
    <property type="entry name" value="Cyt_c-like_dom"/>
</dbReference>
<feature type="binding site" description="covalent" evidence="9">
    <location>
        <position position="216"/>
    </location>
    <ligand>
        <name>heme c</name>
        <dbReference type="ChEBI" id="CHEBI:61717"/>
        <label>2</label>
    </ligand>
</feature>
<evidence type="ECO:0000256" key="2">
    <source>
        <dbReference type="ARBA" id="ARBA00022475"/>
    </source>
</evidence>
<dbReference type="PIRSF" id="PIRSF000018">
    <property type="entry name" value="Mb_ADH_cyt_c"/>
    <property type="match status" value="1"/>
</dbReference>
<dbReference type="Gene3D" id="1.10.760.10">
    <property type="entry name" value="Cytochrome c-like domain"/>
    <property type="match status" value="3"/>
</dbReference>
<keyword evidence="14" id="KW-1185">Reference proteome</keyword>
<evidence type="ECO:0000256" key="11">
    <source>
        <dbReference type="SAM" id="SignalP"/>
    </source>
</evidence>
<feature type="binding site" description="covalent" evidence="9">
    <location>
        <position position="72"/>
    </location>
    <ligand>
        <name>heme c</name>
        <dbReference type="ChEBI" id="CHEBI:61717"/>
        <label>1</label>
    </ligand>
</feature>
<feature type="binding site" description="axial binding residue" evidence="10">
    <location>
        <position position="357"/>
    </location>
    <ligand>
        <name>heme c</name>
        <dbReference type="ChEBI" id="CHEBI:61717"/>
        <label>3</label>
    </ligand>
    <ligandPart>
        <name>Fe</name>
        <dbReference type="ChEBI" id="CHEBI:18248"/>
    </ligandPart>
</feature>
<dbReference type="AlphaFoldDB" id="A0A023D374"/>
<comment type="subcellular location">
    <subcellularLocation>
        <location evidence="1">Cell membrane</location>
    </subcellularLocation>
</comment>
<dbReference type="SUPFAM" id="SSF46626">
    <property type="entry name" value="Cytochrome c"/>
    <property type="match status" value="3"/>
</dbReference>
<keyword evidence="3 9" id="KW-0349">Heme</keyword>
<feature type="binding site" description="axial binding residue" evidence="10">
    <location>
        <position position="73"/>
    </location>
    <ligand>
        <name>heme c</name>
        <dbReference type="ChEBI" id="CHEBI:61717"/>
        <label>1</label>
    </ligand>
    <ligandPart>
        <name>Fe</name>
        <dbReference type="ChEBI" id="CHEBI:18248"/>
    </ligandPart>
</feature>
<keyword evidence="5 11" id="KW-0732">Signal</keyword>
<evidence type="ECO:0000313" key="13">
    <source>
        <dbReference type="EMBL" id="GAJ28190.1"/>
    </source>
</evidence>
<dbReference type="Pfam" id="PF00034">
    <property type="entry name" value="Cytochrom_C"/>
    <property type="match status" value="2"/>
</dbReference>
<feature type="domain" description="Cytochrome c" evidence="12">
    <location>
        <begin position="201"/>
        <end position="316"/>
    </location>
</feature>
<sequence length="494" mass="52030">MSRRSDRPETHSSLGGNDMKKNVMKRAVLAGALSLAAGWLAAGPATAQETGGEDALVQRGAYISRLADCVACHTGLHGIKYAGGLKIATPIGDIYSTNITPDKETGIGTYTLADFTRALREGVRKDGATMYPAMPYDAFSRMSDSDIAALYAYFMHGVAPVHMENRASTISWPLSMRWPLAIWRALFAPAPKPMNTTEGSDDVARGEYIVTGPGHCGSCHTPRGWAMQLKAYDASGGPAFLAGGAPIDNWVAPSLRSDPVQGIGKWSEDDIVTFLKSGRIDHSAVFGGMADVVGWSTQYYTDSDLRSIAKYLKSLPDVPVPPVTVKDAATTTQAVASADPAGHTGASVYLRECAICHQNDGSGVNRMFPPLDGNPVIVSDNPTSVANVIVNGGVLPPTNIAPSSVAMPGFAHGTHALSDADIAAVTNFIREGWSNQAHGNVTAADIRTLRTTGAPLSFAAWAHSTTGFASQTPQPYGAGWTFSPQTHAGVDEAQ</sequence>
<reference evidence="13 14" key="2">
    <citation type="journal article" date="2014" name="FEMS Microbiol. Lett.">
        <title>Draft genomic DNA sequence of the facultatively methylotrophic bacterium Acidomonas methanolica type strain MB58.</title>
        <authorList>
            <person name="Higashiura N."/>
            <person name="Hadano H."/>
            <person name="Hirakawa H."/>
            <person name="Matsutani M."/>
            <person name="Takabe S."/>
            <person name="Matsushita K."/>
            <person name="Azuma Y."/>
        </authorList>
    </citation>
    <scope>NUCLEOTIDE SEQUENCE [LARGE SCALE GENOMIC DNA]</scope>
    <source>
        <strain evidence="13 14">MB58</strain>
    </source>
</reference>
<dbReference type="EMBL" id="BAND01000015">
    <property type="protein sequence ID" value="GAJ28190.1"/>
    <property type="molecule type" value="Genomic_DNA"/>
</dbReference>
<comment type="cofactor">
    <cofactor evidence="9">
        <name>heme c</name>
        <dbReference type="ChEBI" id="CHEBI:61717"/>
    </cofactor>
    <text evidence="9">Binds 3 heme c groups covalently per subunit.</text>
</comment>
<proteinExistence type="predicted"/>
<evidence type="ECO:0000256" key="9">
    <source>
        <dbReference type="PIRSR" id="PIRSR000018-50"/>
    </source>
</evidence>
<gene>
    <name evidence="13" type="ORF">Amme_015_057</name>
</gene>
<feature type="chain" id="PRO_5030001326" evidence="11">
    <location>
        <begin position="48"/>
        <end position="494"/>
    </location>
</feature>
<dbReference type="GO" id="GO:0005886">
    <property type="term" value="C:plasma membrane"/>
    <property type="evidence" value="ECO:0007669"/>
    <property type="project" value="UniProtKB-SubCell"/>
</dbReference>
<dbReference type="InterPro" id="IPR014353">
    <property type="entry name" value="Membr-bd_ADH_cyt_c"/>
</dbReference>
<keyword evidence="4 10" id="KW-0479">Metal-binding</keyword>
<dbReference type="GO" id="GO:0020037">
    <property type="term" value="F:heme binding"/>
    <property type="evidence" value="ECO:0007669"/>
    <property type="project" value="InterPro"/>
</dbReference>
<evidence type="ECO:0000256" key="6">
    <source>
        <dbReference type="ARBA" id="ARBA00022737"/>
    </source>
</evidence>
<dbReference type="PANTHER" id="PTHR35008:SF8">
    <property type="entry name" value="ALCOHOL DEHYDROGENASE CYTOCHROME C SUBUNIT"/>
    <property type="match status" value="1"/>
</dbReference>
<evidence type="ECO:0000256" key="7">
    <source>
        <dbReference type="ARBA" id="ARBA00023004"/>
    </source>
</evidence>
<dbReference type="InterPro" id="IPR036909">
    <property type="entry name" value="Cyt_c-like_dom_sf"/>
</dbReference>
<feature type="domain" description="Cytochrome c" evidence="12">
    <location>
        <begin position="55"/>
        <end position="158"/>
    </location>
</feature>
<evidence type="ECO:0000256" key="1">
    <source>
        <dbReference type="ARBA" id="ARBA00004236"/>
    </source>
</evidence>
<feature type="binding site" description="covalent" evidence="9">
    <location>
        <position position="219"/>
    </location>
    <ligand>
        <name>heme c</name>
        <dbReference type="ChEBI" id="CHEBI:61717"/>
        <label>2</label>
    </ligand>
</feature>
<evidence type="ECO:0000256" key="5">
    <source>
        <dbReference type="ARBA" id="ARBA00022729"/>
    </source>
</evidence>
<feature type="binding site" description="covalent" evidence="9">
    <location>
        <position position="353"/>
    </location>
    <ligand>
        <name>heme c</name>
        <dbReference type="ChEBI" id="CHEBI:61717"/>
        <label>3</label>
    </ligand>
</feature>